<keyword evidence="2" id="KW-1185">Reference proteome</keyword>
<evidence type="ECO:0000313" key="1">
    <source>
        <dbReference type="EMBL" id="KAH3834577.1"/>
    </source>
</evidence>
<sequence>MLSLYENEIFIDPFYLFSPPEKLVNMATGVEPTQDVASSLLNCHEIGKVLLETFVIERFISQEESTKKQFFDPLPRSEVRTMASSKQEVRTRSKSIYMNEGEMYERLLAVNSYNKMPLQRVLSFENAPVPLSLLLMKDA</sequence>
<comment type="caution">
    <text evidence="1">The sequence shown here is derived from an EMBL/GenBank/DDBJ whole genome shotgun (WGS) entry which is preliminary data.</text>
</comment>
<evidence type="ECO:0000313" key="2">
    <source>
        <dbReference type="Proteomes" id="UP000828390"/>
    </source>
</evidence>
<dbReference type="Proteomes" id="UP000828390">
    <property type="component" value="Unassembled WGS sequence"/>
</dbReference>
<name>A0A9D4K7K2_DREPO</name>
<dbReference type="AlphaFoldDB" id="A0A9D4K7K2"/>
<protein>
    <submittedName>
        <fullName evidence="1">Uncharacterized protein</fullName>
    </submittedName>
</protein>
<reference evidence="1" key="1">
    <citation type="journal article" date="2019" name="bioRxiv">
        <title>The Genome of the Zebra Mussel, Dreissena polymorpha: A Resource for Invasive Species Research.</title>
        <authorList>
            <person name="McCartney M.A."/>
            <person name="Auch B."/>
            <person name="Kono T."/>
            <person name="Mallez S."/>
            <person name="Zhang Y."/>
            <person name="Obille A."/>
            <person name="Becker A."/>
            <person name="Abrahante J.E."/>
            <person name="Garbe J."/>
            <person name="Badalamenti J.P."/>
            <person name="Herman A."/>
            <person name="Mangelson H."/>
            <person name="Liachko I."/>
            <person name="Sullivan S."/>
            <person name="Sone E.D."/>
            <person name="Koren S."/>
            <person name="Silverstein K.A.T."/>
            <person name="Beckman K.B."/>
            <person name="Gohl D.M."/>
        </authorList>
    </citation>
    <scope>NUCLEOTIDE SEQUENCE</scope>
    <source>
        <strain evidence="1">Duluth1</strain>
        <tissue evidence="1">Whole animal</tissue>
    </source>
</reference>
<reference evidence="1" key="2">
    <citation type="submission" date="2020-11" db="EMBL/GenBank/DDBJ databases">
        <authorList>
            <person name="McCartney M.A."/>
            <person name="Auch B."/>
            <person name="Kono T."/>
            <person name="Mallez S."/>
            <person name="Becker A."/>
            <person name="Gohl D.M."/>
            <person name="Silverstein K.A.T."/>
            <person name="Koren S."/>
            <person name="Bechman K.B."/>
            <person name="Herman A."/>
            <person name="Abrahante J.E."/>
            <person name="Garbe J."/>
        </authorList>
    </citation>
    <scope>NUCLEOTIDE SEQUENCE</scope>
    <source>
        <strain evidence="1">Duluth1</strain>
        <tissue evidence="1">Whole animal</tissue>
    </source>
</reference>
<organism evidence="1 2">
    <name type="scientific">Dreissena polymorpha</name>
    <name type="common">Zebra mussel</name>
    <name type="synonym">Mytilus polymorpha</name>
    <dbReference type="NCBI Taxonomy" id="45954"/>
    <lineage>
        <taxon>Eukaryota</taxon>
        <taxon>Metazoa</taxon>
        <taxon>Spiralia</taxon>
        <taxon>Lophotrochozoa</taxon>
        <taxon>Mollusca</taxon>
        <taxon>Bivalvia</taxon>
        <taxon>Autobranchia</taxon>
        <taxon>Heteroconchia</taxon>
        <taxon>Euheterodonta</taxon>
        <taxon>Imparidentia</taxon>
        <taxon>Neoheterodontei</taxon>
        <taxon>Myida</taxon>
        <taxon>Dreissenoidea</taxon>
        <taxon>Dreissenidae</taxon>
        <taxon>Dreissena</taxon>
    </lineage>
</organism>
<accession>A0A9D4K7K2</accession>
<gene>
    <name evidence="1" type="ORF">DPMN_107907</name>
</gene>
<dbReference type="EMBL" id="JAIWYP010000004">
    <property type="protein sequence ID" value="KAH3834577.1"/>
    <property type="molecule type" value="Genomic_DNA"/>
</dbReference>
<proteinExistence type="predicted"/>